<feature type="compositionally biased region" description="Polar residues" evidence="7">
    <location>
        <begin position="203"/>
        <end position="220"/>
    </location>
</feature>
<evidence type="ECO:0000256" key="2">
    <source>
        <dbReference type="ARBA" id="ARBA00022490"/>
    </source>
</evidence>
<proteinExistence type="predicted"/>
<evidence type="ECO:0000256" key="4">
    <source>
        <dbReference type="ARBA" id="ARBA00022771"/>
    </source>
</evidence>
<keyword evidence="2" id="KW-0963">Cytoplasm</keyword>
<feature type="region of interest" description="Disordered" evidence="7">
    <location>
        <begin position="1"/>
        <end position="27"/>
    </location>
</feature>
<dbReference type="PROSITE" id="PS50144">
    <property type="entry name" value="MATH"/>
    <property type="match status" value="1"/>
</dbReference>
<dbReference type="GO" id="GO:0061630">
    <property type="term" value="F:ubiquitin protein ligase activity"/>
    <property type="evidence" value="ECO:0007669"/>
    <property type="project" value="TreeGrafter"/>
</dbReference>
<evidence type="ECO:0000313" key="10">
    <source>
        <dbReference type="EMBL" id="KAK3912263.1"/>
    </source>
</evidence>
<gene>
    <name evidence="10" type="ORF">KUF71_021833</name>
</gene>
<keyword evidence="3" id="KW-0479">Metal-binding</keyword>
<keyword evidence="10" id="KW-0675">Receptor</keyword>
<evidence type="ECO:0000259" key="9">
    <source>
        <dbReference type="PROSITE" id="PS50144"/>
    </source>
</evidence>
<evidence type="ECO:0000313" key="11">
    <source>
        <dbReference type="Proteomes" id="UP001219518"/>
    </source>
</evidence>
<comment type="subcellular location">
    <subcellularLocation>
        <location evidence="1">Cytoplasm</location>
    </subcellularLocation>
</comment>
<feature type="domain" description="MATH" evidence="9">
    <location>
        <begin position="277"/>
        <end position="421"/>
    </location>
</feature>
<keyword evidence="4 6" id="KW-0863">Zinc-finger</keyword>
<protein>
    <submittedName>
        <fullName evidence="10">TNF receptor-associated factor 6</fullName>
    </submittedName>
</protein>
<comment type="caution">
    <text evidence="10">The sequence shown here is derived from an EMBL/GenBank/DDBJ whole genome shotgun (WGS) entry which is preliminary data.</text>
</comment>
<dbReference type="InterPro" id="IPR013083">
    <property type="entry name" value="Znf_RING/FYVE/PHD"/>
</dbReference>
<dbReference type="SMART" id="SM00184">
    <property type="entry name" value="RING"/>
    <property type="match status" value="1"/>
</dbReference>
<name>A0AAE1H0H1_9NEOP</name>
<dbReference type="GO" id="GO:0031663">
    <property type="term" value="P:lipopolysaccharide-mediated signaling pathway"/>
    <property type="evidence" value="ECO:0007669"/>
    <property type="project" value="TreeGrafter"/>
</dbReference>
<dbReference type="EMBL" id="JAHWGI010000292">
    <property type="protein sequence ID" value="KAK3912263.1"/>
    <property type="molecule type" value="Genomic_DNA"/>
</dbReference>
<dbReference type="PIRSF" id="PIRSF015614">
    <property type="entry name" value="TRAF"/>
    <property type="match status" value="1"/>
</dbReference>
<feature type="domain" description="RING-type" evidence="8">
    <location>
        <begin position="37"/>
        <end position="76"/>
    </location>
</feature>
<keyword evidence="5" id="KW-0862">Zinc</keyword>
<dbReference type="PANTHER" id="PTHR10131">
    <property type="entry name" value="TNF RECEPTOR ASSOCIATED FACTOR"/>
    <property type="match status" value="1"/>
</dbReference>
<dbReference type="Gene3D" id="3.30.40.10">
    <property type="entry name" value="Zinc/RING finger domain, C3HC4 (zinc finger)"/>
    <property type="match status" value="2"/>
</dbReference>
<dbReference type="InterPro" id="IPR049342">
    <property type="entry name" value="TRAF1-6_MATH_dom"/>
</dbReference>
<evidence type="ECO:0000256" key="3">
    <source>
        <dbReference type="ARBA" id="ARBA00022723"/>
    </source>
</evidence>
<dbReference type="Gene3D" id="2.60.210.10">
    <property type="entry name" value="Apoptosis, Tumor Necrosis Factor Receptor Associated Protein 2, Chain A"/>
    <property type="match status" value="1"/>
</dbReference>
<dbReference type="Proteomes" id="UP001219518">
    <property type="component" value="Unassembled WGS sequence"/>
</dbReference>
<dbReference type="SUPFAM" id="SSF57850">
    <property type="entry name" value="RING/U-box"/>
    <property type="match status" value="1"/>
</dbReference>
<evidence type="ECO:0000259" key="8">
    <source>
        <dbReference type="PROSITE" id="PS50089"/>
    </source>
</evidence>
<dbReference type="InterPro" id="IPR017907">
    <property type="entry name" value="Znf_RING_CS"/>
</dbReference>
<keyword evidence="11" id="KW-1185">Reference proteome</keyword>
<evidence type="ECO:0000256" key="1">
    <source>
        <dbReference type="ARBA" id="ARBA00004496"/>
    </source>
</evidence>
<dbReference type="GO" id="GO:0008270">
    <property type="term" value="F:zinc ion binding"/>
    <property type="evidence" value="ECO:0007669"/>
    <property type="project" value="UniProtKB-KW"/>
</dbReference>
<dbReference type="Pfam" id="PF13923">
    <property type="entry name" value="zf-C3HC4_2"/>
    <property type="match status" value="1"/>
</dbReference>
<dbReference type="PROSITE" id="PS50089">
    <property type="entry name" value="ZF_RING_2"/>
    <property type="match status" value="1"/>
</dbReference>
<accession>A0AAE1H0H1</accession>
<dbReference type="InterPro" id="IPR012227">
    <property type="entry name" value="TNF_rcpt-assoc_TRAF_met"/>
</dbReference>
<organism evidence="10 11">
    <name type="scientific">Frankliniella fusca</name>
    <dbReference type="NCBI Taxonomy" id="407009"/>
    <lineage>
        <taxon>Eukaryota</taxon>
        <taxon>Metazoa</taxon>
        <taxon>Ecdysozoa</taxon>
        <taxon>Arthropoda</taxon>
        <taxon>Hexapoda</taxon>
        <taxon>Insecta</taxon>
        <taxon>Pterygota</taxon>
        <taxon>Neoptera</taxon>
        <taxon>Paraneoptera</taxon>
        <taxon>Thysanoptera</taxon>
        <taxon>Terebrantia</taxon>
        <taxon>Thripoidea</taxon>
        <taxon>Thripidae</taxon>
        <taxon>Frankliniella</taxon>
    </lineage>
</organism>
<dbReference type="GO" id="GO:0005737">
    <property type="term" value="C:cytoplasm"/>
    <property type="evidence" value="ECO:0007669"/>
    <property type="project" value="UniProtKB-SubCell"/>
</dbReference>
<reference evidence="10" key="1">
    <citation type="submission" date="2021-07" db="EMBL/GenBank/DDBJ databases">
        <authorList>
            <person name="Catto M.A."/>
            <person name="Jacobson A."/>
            <person name="Kennedy G."/>
            <person name="Labadie P."/>
            <person name="Hunt B.G."/>
            <person name="Srinivasan R."/>
        </authorList>
    </citation>
    <scope>NUCLEOTIDE SEQUENCE</scope>
    <source>
        <strain evidence="10">PL_HMW_Pooled</strain>
        <tissue evidence="10">Head</tissue>
    </source>
</reference>
<dbReference type="GO" id="GO:0043122">
    <property type="term" value="P:regulation of canonical NF-kappaB signal transduction"/>
    <property type="evidence" value="ECO:0007669"/>
    <property type="project" value="TreeGrafter"/>
</dbReference>
<dbReference type="InterPro" id="IPR008974">
    <property type="entry name" value="TRAF-like"/>
</dbReference>
<dbReference type="PROSITE" id="PS00518">
    <property type="entry name" value="ZF_RING_1"/>
    <property type="match status" value="1"/>
</dbReference>
<dbReference type="GO" id="GO:0045087">
    <property type="term" value="P:innate immune response"/>
    <property type="evidence" value="ECO:0007669"/>
    <property type="project" value="TreeGrafter"/>
</dbReference>
<evidence type="ECO:0000256" key="5">
    <source>
        <dbReference type="ARBA" id="ARBA00022833"/>
    </source>
</evidence>
<evidence type="ECO:0000256" key="7">
    <source>
        <dbReference type="SAM" id="MobiDB-lite"/>
    </source>
</evidence>
<evidence type="ECO:0000256" key="6">
    <source>
        <dbReference type="PROSITE-ProRule" id="PRU00175"/>
    </source>
</evidence>
<feature type="region of interest" description="Disordered" evidence="7">
    <location>
        <begin position="194"/>
        <end position="220"/>
    </location>
</feature>
<dbReference type="Pfam" id="PF21355">
    <property type="entry name" value="TRAF-mep_MATH"/>
    <property type="match status" value="1"/>
</dbReference>
<dbReference type="SUPFAM" id="SSF49599">
    <property type="entry name" value="TRAF domain-like"/>
    <property type="match status" value="2"/>
</dbReference>
<sequence length="424" mass="48055">MDAKGESAAEEGPQENVVPASESPYQSRSQLDPRYECPICLSCLKEPVLTSCGHRFCKECIYLWLKREGSCCPIDNRPLTADSDLFVDNYTRREIAQTRLECPNATNGCKVILQPIDLENHIPNCSFQRTGSGKNSLHCTFENVGCRTTINSADELASHLESNLQQHLNLLSMAYTKLLDLSKTQTMTGKAEEANNMWDPQPKGNSLAGSTTATVGNSNAGETHWPELIRALYEKVVLLEQKGYEQTIEMNNLKQQLATSNTRLERVRHELATTHCGGTYIWRVPNFREQLTAMTKDPLIMLYSPAFYTSQYGYRFCLRLNLSAKNRSHLAVLVHLMRSENDVTLDWPFSGRMSLKLIHPTDPQRHLKETMMSRPELEAFRRPRHEICPRGFGYTEFVKVSDLLSIGFLGETDTLVLRVQVQCV</sequence>
<dbReference type="PANTHER" id="PTHR10131:SF152">
    <property type="entry name" value="TNF RECEPTOR-ASSOCIATED FACTOR 6"/>
    <property type="match status" value="1"/>
</dbReference>
<dbReference type="InterPro" id="IPR001841">
    <property type="entry name" value="Znf_RING"/>
</dbReference>
<dbReference type="InterPro" id="IPR002083">
    <property type="entry name" value="MATH/TRAF_dom"/>
</dbReference>
<reference evidence="10" key="2">
    <citation type="journal article" date="2023" name="BMC Genomics">
        <title>Pest status, molecular evolution, and epigenetic factors derived from the genome assembly of Frankliniella fusca, a thysanopteran phytovirus vector.</title>
        <authorList>
            <person name="Catto M.A."/>
            <person name="Labadie P.E."/>
            <person name="Jacobson A.L."/>
            <person name="Kennedy G.G."/>
            <person name="Srinivasan R."/>
            <person name="Hunt B.G."/>
        </authorList>
    </citation>
    <scope>NUCLEOTIDE SEQUENCE</scope>
    <source>
        <strain evidence="10">PL_HMW_Pooled</strain>
    </source>
</reference>
<dbReference type="GO" id="GO:0042981">
    <property type="term" value="P:regulation of apoptotic process"/>
    <property type="evidence" value="ECO:0007669"/>
    <property type="project" value="InterPro"/>
</dbReference>
<dbReference type="AlphaFoldDB" id="A0AAE1H0H1"/>